<dbReference type="Proteomes" id="UP001652582">
    <property type="component" value="Chromosome 22"/>
</dbReference>
<dbReference type="PROSITE" id="PS51359">
    <property type="entry name" value="COX5B_2"/>
    <property type="match status" value="1"/>
</dbReference>
<name>A0ABM3LZ86_BICAN</name>
<reference evidence="4" key="1">
    <citation type="submission" date="2025-08" db="UniProtKB">
        <authorList>
            <consortium name="RefSeq"/>
        </authorList>
    </citation>
    <scope>IDENTIFICATION</scope>
</reference>
<dbReference type="RefSeq" id="XP_052744384.1">
    <property type="nucleotide sequence ID" value="XM_052888424.1"/>
</dbReference>
<dbReference type="Pfam" id="PF01215">
    <property type="entry name" value="COX5B"/>
    <property type="match status" value="1"/>
</dbReference>
<evidence type="ECO:0000313" key="3">
    <source>
        <dbReference type="Proteomes" id="UP001652582"/>
    </source>
</evidence>
<keyword evidence="3" id="KW-1185">Reference proteome</keyword>
<evidence type="ECO:0000256" key="1">
    <source>
        <dbReference type="ARBA" id="ARBA00022723"/>
    </source>
</evidence>
<proteinExistence type="predicted"/>
<dbReference type="SUPFAM" id="SSF57802">
    <property type="entry name" value="Rubredoxin-like"/>
    <property type="match status" value="1"/>
</dbReference>
<organism evidence="3 4">
    <name type="scientific">Bicyclus anynana</name>
    <name type="common">Squinting bush brown butterfly</name>
    <dbReference type="NCBI Taxonomy" id="110368"/>
    <lineage>
        <taxon>Eukaryota</taxon>
        <taxon>Metazoa</taxon>
        <taxon>Ecdysozoa</taxon>
        <taxon>Arthropoda</taxon>
        <taxon>Hexapoda</taxon>
        <taxon>Insecta</taxon>
        <taxon>Pterygota</taxon>
        <taxon>Neoptera</taxon>
        <taxon>Endopterygota</taxon>
        <taxon>Lepidoptera</taxon>
        <taxon>Glossata</taxon>
        <taxon>Ditrysia</taxon>
        <taxon>Papilionoidea</taxon>
        <taxon>Nymphalidae</taxon>
        <taxon>Satyrinae</taxon>
        <taxon>Satyrini</taxon>
        <taxon>Mycalesina</taxon>
        <taxon>Bicyclus</taxon>
    </lineage>
</organism>
<dbReference type="CDD" id="cd00924">
    <property type="entry name" value="Cyt_c_Oxidase_Vb"/>
    <property type="match status" value="1"/>
</dbReference>
<dbReference type="Gene3D" id="2.60.11.10">
    <property type="entry name" value="Cytochrome c oxidase, subunit Vb"/>
    <property type="match status" value="1"/>
</dbReference>
<protein>
    <submittedName>
        <fullName evidence="4">Cytochrome c oxidase subunit 5B, mitochondrial-like</fullName>
    </submittedName>
</protein>
<dbReference type="PANTHER" id="PTHR10122">
    <property type="entry name" value="CYTOCHROME C OXIDASE SUBUNIT 5B, MITOCHONDRIAL"/>
    <property type="match status" value="1"/>
</dbReference>
<dbReference type="InterPro" id="IPR002124">
    <property type="entry name" value="Cyt_c_oxidase_su5b"/>
</dbReference>
<accession>A0ABM3LZ86</accession>
<sequence length="112" mass="12913">MWLLKCVKPLQRARSRIYGTMHEPLDHVTGIQKRELLAHLAGECDPFRIMPIKKGPGTYECPNLIPSAFASRLVGCVCKPHAMHIEWMWVHMGWPRRCGCGYWFELCPIVPL</sequence>
<evidence type="ECO:0000256" key="2">
    <source>
        <dbReference type="ARBA" id="ARBA00022833"/>
    </source>
</evidence>
<gene>
    <name evidence="4" type="primary">LOC112050309</name>
</gene>
<dbReference type="PANTHER" id="PTHR10122:SF0">
    <property type="entry name" value="CYTOCHROME C OXIDASE SUBUNIT 5B, ISOFORM A-RELATED"/>
    <property type="match status" value="1"/>
</dbReference>
<evidence type="ECO:0000313" key="4">
    <source>
        <dbReference type="RefSeq" id="XP_052744384.1"/>
    </source>
</evidence>
<keyword evidence="1" id="KW-0479">Metal-binding</keyword>
<dbReference type="InterPro" id="IPR036972">
    <property type="entry name" value="Cyt_c_oxidase_su5b_sf"/>
</dbReference>
<dbReference type="GeneID" id="112050309"/>
<keyword evidence="2" id="KW-0862">Zinc</keyword>